<comment type="caution">
    <text evidence="11">The sequence shown here is derived from an EMBL/GenBank/DDBJ whole genome shotgun (WGS) entry which is preliminary data.</text>
</comment>
<dbReference type="GO" id="GO:0006865">
    <property type="term" value="P:amino acid transport"/>
    <property type="evidence" value="ECO:0007669"/>
    <property type="project" value="TreeGrafter"/>
</dbReference>
<evidence type="ECO:0000313" key="11">
    <source>
        <dbReference type="EMBL" id="OCW55733.1"/>
    </source>
</evidence>
<evidence type="ECO:0000256" key="6">
    <source>
        <dbReference type="ARBA" id="ARBA00022989"/>
    </source>
</evidence>
<protein>
    <submittedName>
        <fullName evidence="11">Amino acid ABC transporter permease</fullName>
    </submittedName>
</protein>
<keyword evidence="7 8" id="KW-0472">Membrane</keyword>
<dbReference type="SUPFAM" id="SSF161098">
    <property type="entry name" value="MetI-like"/>
    <property type="match status" value="1"/>
</dbReference>
<evidence type="ECO:0000313" key="12">
    <source>
        <dbReference type="Proteomes" id="UP000094795"/>
    </source>
</evidence>
<keyword evidence="3 8" id="KW-0813">Transport</keyword>
<dbReference type="PROSITE" id="PS50928">
    <property type="entry name" value="ABC_TM1"/>
    <property type="match status" value="1"/>
</dbReference>
<dbReference type="GO" id="GO:0022857">
    <property type="term" value="F:transmembrane transporter activity"/>
    <property type="evidence" value="ECO:0007669"/>
    <property type="project" value="InterPro"/>
</dbReference>
<comment type="subcellular location">
    <subcellularLocation>
        <location evidence="1">Cell inner membrane</location>
        <topology evidence="1">Multi-pass membrane protein</topology>
    </subcellularLocation>
    <subcellularLocation>
        <location evidence="8">Cell membrane</location>
        <topology evidence="8">Multi-pass membrane protein</topology>
    </subcellularLocation>
</comment>
<evidence type="ECO:0000256" key="2">
    <source>
        <dbReference type="ARBA" id="ARBA00010072"/>
    </source>
</evidence>
<feature type="domain" description="ABC transmembrane type-1" evidence="10">
    <location>
        <begin position="25"/>
        <end position="215"/>
    </location>
</feature>
<feature type="transmembrane region" description="Helical" evidence="8">
    <location>
        <begin position="59"/>
        <end position="82"/>
    </location>
</feature>
<feature type="transmembrane region" description="Helical" evidence="8">
    <location>
        <begin position="22"/>
        <end position="47"/>
    </location>
</feature>
<dbReference type="InterPro" id="IPR010065">
    <property type="entry name" value="AA_ABC_transptr_permease_3TM"/>
</dbReference>
<dbReference type="Proteomes" id="UP000094795">
    <property type="component" value="Unassembled WGS sequence"/>
</dbReference>
<evidence type="ECO:0000256" key="9">
    <source>
        <dbReference type="SAM" id="MobiDB-lite"/>
    </source>
</evidence>
<dbReference type="Pfam" id="PF00528">
    <property type="entry name" value="BPD_transp_1"/>
    <property type="match status" value="1"/>
</dbReference>
<evidence type="ECO:0000259" key="10">
    <source>
        <dbReference type="PROSITE" id="PS50928"/>
    </source>
</evidence>
<proteinExistence type="inferred from homology"/>
<name>A0A1C1YQ99_9HYPH</name>
<gene>
    <name evidence="11" type="ORF">AWJ14_14700</name>
</gene>
<reference evidence="11 12" key="1">
    <citation type="submission" date="2015-12" db="EMBL/GenBank/DDBJ databases">
        <authorList>
            <person name="Shamseldin A."/>
            <person name="Moawad H."/>
            <person name="Abd El-Rahim W.M."/>
            <person name="Sadowsky M.J."/>
        </authorList>
    </citation>
    <scope>NUCLEOTIDE SEQUENCE [LARGE SCALE GENOMIC DNA]</scope>
    <source>
        <strain evidence="11 12">JC234</strain>
    </source>
</reference>
<evidence type="ECO:0000256" key="5">
    <source>
        <dbReference type="ARBA" id="ARBA00022692"/>
    </source>
</evidence>
<feature type="transmembrane region" description="Helical" evidence="8">
    <location>
        <begin position="196"/>
        <end position="218"/>
    </location>
</feature>
<organism evidence="11 12">
    <name type="scientific">Hoeflea olei</name>
    <dbReference type="NCBI Taxonomy" id="1480615"/>
    <lineage>
        <taxon>Bacteria</taxon>
        <taxon>Pseudomonadati</taxon>
        <taxon>Pseudomonadota</taxon>
        <taxon>Alphaproteobacteria</taxon>
        <taxon>Hyphomicrobiales</taxon>
        <taxon>Rhizobiaceae</taxon>
        <taxon>Hoeflea</taxon>
    </lineage>
</organism>
<evidence type="ECO:0000256" key="1">
    <source>
        <dbReference type="ARBA" id="ARBA00004429"/>
    </source>
</evidence>
<dbReference type="GO" id="GO:0043190">
    <property type="term" value="C:ATP-binding cassette (ABC) transporter complex"/>
    <property type="evidence" value="ECO:0007669"/>
    <property type="project" value="InterPro"/>
</dbReference>
<keyword evidence="12" id="KW-1185">Reference proteome</keyword>
<dbReference type="Gene3D" id="1.10.3720.10">
    <property type="entry name" value="MetI-like"/>
    <property type="match status" value="1"/>
</dbReference>
<keyword evidence="5 8" id="KW-0812">Transmembrane</keyword>
<dbReference type="OrthoDB" id="7190458at2"/>
<dbReference type="AlphaFoldDB" id="A0A1C1YQ99"/>
<dbReference type="PANTHER" id="PTHR30614">
    <property type="entry name" value="MEMBRANE COMPONENT OF AMINO ACID ABC TRANSPORTER"/>
    <property type="match status" value="1"/>
</dbReference>
<keyword evidence="4" id="KW-1003">Cell membrane</keyword>
<evidence type="ECO:0000256" key="4">
    <source>
        <dbReference type="ARBA" id="ARBA00022475"/>
    </source>
</evidence>
<feature type="transmembrane region" description="Helical" evidence="8">
    <location>
        <begin position="132"/>
        <end position="150"/>
    </location>
</feature>
<dbReference type="PANTHER" id="PTHR30614:SF21">
    <property type="entry name" value="AMINO ACID ABC TRANSPORTER PERMEASE"/>
    <property type="match status" value="1"/>
</dbReference>
<evidence type="ECO:0000256" key="3">
    <source>
        <dbReference type="ARBA" id="ARBA00022448"/>
    </source>
</evidence>
<dbReference type="STRING" id="1480615.AWJ14_14700"/>
<dbReference type="CDD" id="cd06261">
    <property type="entry name" value="TM_PBP2"/>
    <property type="match status" value="1"/>
</dbReference>
<dbReference type="InterPro" id="IPR035906">
    <property type="entry name" value="MetI-like_sf"/>
</dbReference>
<sequence>MWEIIQNNWTLLLVGQYPNGPLGGLVATLLLAMAGLALAFPVAITIAVARISPYRPIRLVAAGIVHVVRGMPFLMVLFWSYFALPVLIGRPLSGFWTLVGALVLYESAYLAEVIRAGIQALPKGQEEAARSLGFGYFRTLFLVILPQALYNSLPALIGQFVSLIKETSLGYVISVNEFTYAAGQLNSQLLVQPVEVFSILAITYFIVCFTLTQSARWLEQRIARSRQGGPGGRAAQTLPNPLATEPMP</sequence>
<evidence type="ECO:0000256" key="8">
    <source>
        <dbReference type="RuleBase" id="RU363032"/>
    </source>
</evidence>
<keyword evidence="6 8" id="KW-1133">Transmembrane helix</keyword>
<dbReference type="InterPro" id="IPR043429">
    <property type="entry name" value="ArtM/GltK/GlnP/TcyL/YhdX-like"/>
</dbReference>
<dbReference type="EMBL" id="LQZT01000049">
    <property type="protein sequence ID" value="OCW55733.1"/>
    <property type="molecule type" value="Genomic_DNA"/>
</dbReference>
<dbReference type="InterPro" id="IPR000515">
    <property type="entry name" value="MetI-like"/>
</dbReference>
<comment type="similarity">
    <text evidence="2">Belongs to the binding-protein-dependent transport system permease family. HisMQ subfamily.</text>
</comment>
<feature type="transmembrane region" description="Helical" evidence="8">
    <location>
        <begin position="94"/>
        <end position="111"/>
    </location>
</feature>
<feature type="region of interest" description="Disordered" evidence="9">
    <location>
        <begin position="226"/>
        <end position="248"/>
    </location>
</feature>
<accession>A0A1C1YQ99</accession>
<evidence type="ECO:0000256" key="7">
    <source>
        <dbReference type="ARBA" id="ARBA00023136"/>
    </source>
</evidence>
<dbReference type="RefSeq" id="WP_066183772.1">
    <property type="nucleotide sequence ID" value="NZ_LQZT01000049.1"/>
</dbReference>
<dbReference type="NCBIfam" id="TIGR01726">
    <property type="entry name" value="HEQRo_perm_3TM"/>
    <property type="match status" value="1"/>
</dbReference>